<protein>
    <submittedName>
        <fullName evidence="3">Flp pilus assembly protein TadG</fullName>
    </submittedName>
</protein>
<dbReference type="Pfam" id="PF07811">
    <property type="entry name" value="TadE"/>
    <property type="match status" value="1"/>
</dbReference>
<comment type="caution">
    <text evidence="3">The sequence shown here is derived from an EMBL/GenBank/DDBJ whole genome shotgun (WGS) entry which is preliminary data.</text>
</comment>
<proteinExistence type="predicted"/>
<sequence>MRLVKKIIKDKRGQALIELALVLPLIILLVMGTMEFGRILHSYLLITNASREGARAGVTGADDAAIILKTKDAAESLELTDAQINITPAQSSRTRGIPLTVQVDYAVDLITPVLDTVVPDPFPLSAATTMRIE</sequence>
<dbReference type="InterPro" id="IPR012495">
    <property type="entry name" value="TadE-like_dom"/>
</dbReference>
<reference evidence="4" key="1">
    <citation type="journal article" date="2015" name="MBio">
        <title>Genome-Resolved Metagenomic Analysis Reveals Roles for Candidate Phyla and Other Microbial Community Members in Biogeochemical Transformations in Oil Reservoirs.</title>
        <authorList>
            <person name="Hu P."/>
            <person name="Tom L."/>
            <person name="Singh A."/>
            <person name="Thomas B.C."/>
            <person name="Baker B.J."/>
            <person name="Piceno Y.M."/>
            <person name="Andersen G.L."/>
            <person name="Banfield J.F."/>
        </authorList>
    </citation>
    <scope>NUCLEOTIDE SEQUENCE [LARGE SCALE GENOMIC DNA]</scope>
</reference>
<feature type="transmembrane region" description="Helical" evidence="1">
    <location>
        <begin position="15"/>
        <end position="34"/>
    </location>
</feature>
<keyword evidence="1" id="KW-0472">Membrane</keyword>
<organism evidence="3 4">
    <name type="scientific">Pelotomaculum thermopropionicum</name>
    <dbReference type="NCBI Taxonomy" id="110500"/>
    <lineage>
        <taxon>Bacteria</taxon>
        <taxon>Bacillati</taxon>
        <taxon>Bacillota</taxon>
        <taxon>Clostridia</taxon>
        <taxon>Eubacteriales</taxon>
        <taxon>Desulfotomaculaceae</taxon>
        <taxon>Pelotomaculum</taxon>
    </lineage>
</organism>
<keyword evidence="1" id="KW-0812">Transmembrane</keyword>
<feature type="domain" description="TadE-like" evidence="2">
    <location>
        <begin position="13"/>
        <end position="55"/>
    </location>
</feature>
<dbReference type="Proteomes" id="UP000054705">
    <property type="component" value="Unassembled WGS sequence"/>
</dbReference>
<evidence type="ECO:0000313" key="3">
    <source>
        <dbReference type="EMBL" id="KUK84144.1"/>
    </source>
</evidence>
<name>A0A117M4M5_9FIRM</name>
<evidence type="ECO:0000256" key="1">
    <source>
        <dbReference type="SAM" id="Phobius"/>
    </source>
</evidence>
<accession>A0A117M4M5</accession>
<dbReference type="AlphaFoldDB" id="A0A117M4M5"/>
<dbReference type="EMBL" id="LGGS01000001">
    <property type="protein sequence ID" value="KUK84144.1"/>
    <property type="molecule type" value="Genomic_DNA"/>
</dbReference>
<gene>
    <name evidence="3" type="ORF">XD97_0002</name>
</gene>
<keyword evidence="1" id="KW-1133">Transmembrane helix</keyword>
<evidence type="ECO:0000259" key="2">
    <source>
        <dbReference type="Pfam" id="PF07811"/>
    </source>
</evidence>
<evidence type="ECO:0000313" key="4">
    <source>
        <dbReference type="Proteomes" id="UP000054705"/>
    </source>
</evidence>